<accession>A0AB39BJX2</accession>
<proteinExistence type="inferred from homology"/>
<keyword evidence="7" id="KW-0472">Membrane</keyword>
<dbReference type="SUPFAM" id="SSF52540">
    <property type="entry name" value="P-loop containing nucleoside triphosphate hydrolases"/>
    <property type="match status" value="1"/>
</dbReference>
<keyword evidence="4" id="KW-1003">Cell membrane</keyword>
<dbReference type="InterPro" id="IPR003439">
    <property type="entry name" value="ABC_transporter-like_ATP-bd"/>
</dbReference>
<name>A0AB39BJX2_9MICO</name>
<dbReference type="PROSITE" id="PS00211">
    <property type="entry name" value="ABC_TRANSPORTER_1"/>
    <property type="match status" value="1"/>
</dbReference>
<evidence type="ECO:0000256" key="7">
    <source>
        <dbReference type="ARBA" id="ARBA00023136"/>
    </source>
</evidence>
<dbReference type="PANTHER" id="PTHR43297:SF2">
    <property type="entry name" value="DIPEPTIDE TRANSPORT ATP-BINDING PROTEIN DPPD"/>
    <property type="match status" value="1"/>
</dbReference>
<dbReference type="Pfam" id="PF00005">
    <property type="entry name" value="ABC_tran"/>
    <property type="match status" value="1"/>
</dbReference>
<dbReference type="CDD" id="cd03257">
    <property type="entry name" value="ABC_NikE_OppD_transporters"/>
    <property type="match status" value="1"/>
</dbReference>
<dbReference type="RefSeq" id="WP_368498656.1">
    <property type="nucleotide sequence ID" value="NZ_CP162511.1"/>
</dbReference>
<evidence type="ECO:0000256" key="4">
    <source>
        <dbReference type="ARBA" id="ARBA00022475"/>
    </source>
</evidence>
<dbReference type="SMART" id="SM00382">
    <property type="entry name" value="AAA"/>
    <property type="match status" value="1"/>
</dbReference>
<keyword evidence="6 9" id="KW-0067">ATP-binding</keyword>
<evidence type="ECO:0000256" key="3">
    <source>
        <dbReference type="ARBA" id="ARBA00022448"/>
    </source>
</evidence>
<sequence length="278" mass="29552">MSTQTTAPLLSIEGLSVTMPTPAGLTELVRDTDIVIGDGEIVGLAGESGSGKTMTASAVMGILPPGARATGRIMFEGRNLLELRRKELDAVRGNRIAIVFQDPTAALHPLLRIGTQITEHLIAHTGVSKKQADARAVELLELVRITDPKSAVKAYPHQFSGGMRQRAAIAIALACEPRVLIADEPTTALDVTVQAGILRLFDRLARETGVSMLFITHDLGVMSSIADRTYVFKDGSVVESGVTSLILNDPQHEYTRALIDARAQSLAPKAGEQAGGAR</sequence>
<evidence type="ECO:0000313" key="9">
    <source>
        <dbReference type="EMBL" id="XDI06272.1"/>
    </source>
</evidence>
<gene>
    <name evidence="9" type="ORF">ABFY20_04025</name>
</gene>
<comment type="subcellular location">
    <subcellularLocation>
        <location evidence="1">Cell membrane</location>
        <topology evidence="1">Peripheral membrane protein</topology>
    </subcellularLocation>
</comment>
<protein>
    <submittedName>
        <fullName evidence="9">ABC transporter ATP-binding protein</fullName>
    </submittedName>
</protein>
<dbReference type="Gene3D" id="3.40.50.300">
    <property type="entry name" value="P-loop containing nucleotide triphosphate hydrolases"/>
    <property type="match status" value="1"/>
</dbReference>
<dbReference type="GO" id="GO:0005524">
    <property type="term" value="F:ATP binding"/>
    <property type="evidence" value="ECO:0007669"/>
    <property type="project" value="UniProtKB-KW"/>
</dbReference>
<comment type="similarity">
    <text evidence="2">Belongs to the ABC transporter superfamily.</text>
</comment>
<dbReference type="InterPro" id="IPR017871">
    <property type="entry name" value="ABC_transporter-like_CS"/>
</dbReference>
<dbReference type="PANTHER" id="PTHR43297">
    <property type="entry name" value="OLIGOPEPTIDE TRANSPORT ATP-BINDING PROTEIN APPD"/>
    <property type="match status" value="1"/>
</dbReference>
<dbReference type="GO" id="GO:0016887">
    <property type="term" value="F:ATP hydrolysis activity"/>
    <property type="evidence" value="ECO:0007669"/>
    <property type="project" value="InterPro"/>
</dbReference>
<evidence type="ECO:0000259" key="8">
    <source>
        <dbReference type="PROSITE" id="PS50893"/>
    </source>
</evidence>
<dbReference type="InterPro" id="IPR050388">
    <property type="entry name" value="ABC_Ni/Peptide_Import"/>
</dbReference>
<evidence type="ECO:0000256" key="1">
    <source>
        <dbReference type="ARBA" id="ARBA00004202"/>
    </source>
</evidence>
<dbReference type="AlphaFoldDB" id="A0AB39BJX2"/>
<dbReference type="InterPro" id="IPR003593">
    <property type="entry name" value="AAA+_ATPase"/>
</dbReference>
<keyword evidence="5" id="KW-0547">Nucleotide-binding</keyword>
<keyword evidence="3" id="KW-0813">Transport</keyword>
<feature type="domain" description="ABC transporter" evidence="8">
    <location>
        <begin position="10"/>
        <end position="259"/>
    </location>
</feature>
<dbReference type="GO" id="GO:0005886">
    <property type="term" value="C:plasma membrane"/>
    <property type="evidence" value="ECO:0007669"/>
    <property type="project" value="UniProtKB-SubCell"/>
</dbReference>
<organism evidence="9">
    <name type="scientific">Herbiconiux sp. A18JL235</name>
    <dbReference type="NCBI Taxonomy" id="3152363"/>
    <lineage>
        <taxon>Bacteria</taxon>
        <taxon>Bacillati</taxon>
        <taxon>Actinomycetota</taxon>
        <taxon>Actinomycetes</taxon>
        <taxon>Micrococcales</taxon>
        <taxon>Microbacteriaceae</taxon>
        <taxon>Herbiconiux</taxon>
    </lineage>
</organism>
<reference evidence="9" key="1">
    <citation type="submission" date="2024-05" db="EMBL/GenBank/DDBJ databases">
        <title>Herbiconiux sp. A18JL235.</title>
        <authorList>
            <person name="Zhang G."/>
        </authorList>
    </citation>
    <scope>NUCLEOTIDE SEQUENCE</scope>
    <source>
        <strain evidence="9">A18JL235</strain>
    </source>
</reference>
<dbReference type="InterPro" id="IPR027417">
    <property type="entry name" value="P-loop_NTPase"/>
</dbReference>
<dbReference type="PROSITE" id="PS50893">
    <property type="entry name" value="ABC_TRANSPORTER_2"/>
    <property type="match status" value="1"/>
</dbReference>
<dbReference type="FunFam" id="3.40.50.300:FF:000016">
    <property type="entry name" value="Oligopeptide ABC transporter ATP-binding component"/>
    <property type="match status" value="1"/>
</dbReference>
<evidence type="ECO:0000256" key="6">
    <source>
        <dbReference type="ARBA" id="ARBA00022840"/>
    </source>
</evidence>
<evidence type="ECO:0000256" key="5">
    <source>
        <dbReference type="ARBA" id="ARBA00022741"/>
    </source>
</evidence>
<evidence type="ECO:0000256" key="2">
    <source>
        <dbReference type="ARBA" id="ARBA00005417"/>
    </source>
</evidence>
<dbReference type="EMBL" id="CP162511">
    <property type="protein sequence ID" value="XDI06272.1"/>
    <property type="molecule type" value="Genomic_DNA"/>
</dbReference>